<dbReference type="InterPro" id="IPR051165">
    <property type="entry name" value="Multifunctional_ANK_Repeat"/>
</dbReference>
<dbReference type="Pfam" id="PF12796">
    <property type="entry name" value="Ank_2"/>
    <property type="match status" value="1"/>
</dbReference>
<feature type="repeat" description="ANK" evidence="3">
    <location>
        <begin position="83"/>
        <end position="111"/>
    </location>
</feature>
<protein>
    <submittedName>
        <fullName evidence="5">Uncharacterized protein</fullName>
    </submittedName>
</protein>
<dbReference type="PROSITE" id="PS50297">
    <property type="entry name" value="ANK_REP_REGION"/>
    <property type="match status" value="1"/>
</dbReference>
<dbReference type="PANTHER" id="PTHR24123">
    <property type="entry name" value="ANKYRIN REPEAT-CONTAINING"/>
    <property type="match status" value="1"/>
</dbReference>
<organism evidence="5">
    <name type="scientific">Grammatophora oceanica</name>
    <dbReference type="NCBI Taxonomy" id="210454"/>
    <lineage>
        <taxon>Eukaryota</taxon>
        <taxon>Sar</taxon>
        <taxon>Stramenopiles</taxon>
        <taxon>Ochrophyta</taxon>
        <taxon>Bacillariophyta</taxon>
        <taxon>Fragilariophyceae</taxon>
        <taxon>Fragilariophycidae</taxon>
        <taxon>Rhabdonematales</taxon>
        <taxon>Grammatophoraceae</taxon>
        <taxon>Grammatophora</taxon>
    </lineage>
</organism>
<dbReference type="SUPFAM" id="SSF48403">
    <property type="entry name" value="Ankyrin repeat"/>
    <property type="match status" value="1"/>
</dbReference>
<feature type="compositionally biased region" description="Low complexity" evidence="4">
    <location>
        <begin position="391"/>
        <end position="405"/>
    </location>
</feature>
<keyword evidence="1" id="KW-0677">Repeat</keyword>
<feature type="region of interest" description="Disordered" evidence="4">
    <location>
        <begin position="383"/>
        <end position="419"/>
    </location>
</feature>
<proteinExistence type="predicted"/>
<dbReference type="SMART" id="SM00248">
    <property type="entry name" value="ANK"/>
    <property type="match status" value="4"/>
</dbReference>
<name>A0A7S1VWE2_9STRA</name>
<dbReference type="Gene3D" id="1.25.40.20">
    <property type="entry name" value="Ankyrin repeat-containing domain"/>
    <property type="match status" value="1"/>
</dbReference>
<evidence type="ECO:0000256" key="2">
    <source>
        <dbReference type="ARBA" id="ARBA00023043"/>
    </source>
</evidence>
<gene>
    <name evidence="5" type="ORF">GOCE00092_LOCUS28455</name>
</gene>
<sequence length="437" mass="49337">MEKELFQAAKEGNLKEFQRLVESGEANPTIIRSNHYDMTALHCACYRGSLSIVQYLIEYYLEKQEQRPEEQEEEDVINIGDCYGITPLHYAASCRSSEHRLPMVKMLIEQGHANVEATDDRHETALHAACRKCHLDVVQYLVEQAKANVNAGLDSEKPLHIALQRRQSRENRNQTVSYLIPICTMDAKGLELAWKHFFSWDIKCMMLTRFQEQQDKDTLATTSSVLTLHSILKCPLPSVDALMECLEHYESDLRRLDHQGRLPLHVALEEVTTQNDSSSSILSPFVISELFHLEPRAAIVKDPTTGFYPFEAATACGEGDDEEWLTVSFEMLLQLDPETWMRSRGIGDCTIEDDPSRCLPGRRSRRPTSWFVVLPPFLLSSSSRGEKNNNSMELSDTSESSSSSAYDKEESMTASTPTMVSSLSSSLEASFASSFLS</sequence>
<evidence type="ECO:0000256" key="3">
    <source>
        <dbReference type="PROSITE-ProRule" id="PRU00023"/>
    </source>
</evidence>
<dbReference type="InterPro" id="IPR036770">
    <property type="entry name" value="Ankyrin_rpt-contain_sf"/>
</dbReference>
<evidence type="ECO:0000313" key="5">
    <source>
        <dbReference type="EMBL" id="CAD9312917.1"/>
    </source>
</evidence>
<accession>A0A7S1VWE2</accession>
<dbReference type="AlphaFoldDB" id="A0A7S1VWE2"/>
<dbReference type="InterPro" id="IPR002110">
    <property type="entry name" value="Ankyrin_rpt"/>
</dbReference>
<evidence type="ECO:0000256" key="1">
    <source>
        <dbReference type="ARBA" id="ARBA00022737"/>
    </source>
</evidence>
<keyword evidence="2 3" id="KW-0040">ANK repeat</keyword>
<dbReference type="PANTHER" id="PTHR24123:SF33">
    <property type="entry name" value="PROTEIN HOS4"/>
    <property type="match status" value="1"/>
</dbReference>
<dbReference type="EMBL" id="HBGK01053941">
    <property type="protein sequence ID" value="CAD9312917.1"/>
    <property type="molecule type" value="Transcribed_RNA"/>
</dbReference>
<dbReference type="Pfam" id="PF00023">
    <property type="entry name" value="Ank"/>
    <property type="match status" value="1"/>
</dbReference>
<dbReference type="PROSITE" id="PS50088">
    <property type="entry name" value="ANK_REPEAT"/>
    <property type="match status" value="1"/>
</dbReference>
<reference evidence="5" key="1">
    <citation type="submission" date="2021-01" db="EMBL/GenBank/DDBJ databases">
        <authorList>
            <person name="Corre E."/>
            <person name="Pelletier E."/>
            <person name="Niang G."/>
            <person name="Scheremetjew M."/>
            <person name="Finn R."/>
            <person name="Kale V."/>
            <person name="Holt S."/>
            <person name="Cochrane G."/>
            <person name="Meng A."/>
            <person name="Brown T."/>
            <person name="Cohen L."/>
        </authorList>
    </citation>
    <scope>NUCLEOTIDE SEQUENCE</scope>
    <source>
        <strain evidence="5">CCMP 410</strain>
    </source>
</reference>
<evidence type="ECO:0000256" key="4">
    <source>
        <dbReference type="SAM" id="MobiDB-lite"/>
    </source>
</evidence>